<sequence>AHFLLKYPKYDGRGLLLAIIDHGVDISLPGLQKTSTGLPKIVDCFDFTGIGNVDTSTIRKANAENILNGLSGRKLKEDLKKKIAEETVATSKTQRKTAWKTDENKKLAQIISTEFFIDCIVWNDGKKWRTCLDTSLSKNLDEIKVLTNFRDEHEYSFIFEEISYCITIEDEGNLVKIFVSPHDHGSCVANIAAAHFPGEPKRDGLAPGAQIISMNITDQNDTEYSDSLNEAVSFTFKVKIKPY</sequence>
<protein>
    <submittedName>
        <fullName evidence="2">Peptidase S8/S53 domain-containing protein</fullName>
    </submittedName>
</protein>
<proteinExistence type="predicted"/>
<reference evidence="2" key="1">
    <citation type="submission" date="2022-11" db="UniProtKB">
        <authorList>
            <consortium name="WormBaseParasite"/>
        </authorList>
    </citation>
    <scope>IDENTIFICATION</scope>
</reference>
<organism evidence="1 2">
    <name type="scientific">Panagrolaimus sp. ES5</name>
    <dbReference type="NCBI Taxonomy" id="591445"/>
    <lineage>
        <taxon>Eukaryota</taxon>
        <taxon>Metazoa</taxon>
        <taxon>Ecdysozoa</taxon>
        <taxon>Nematoda</taxon>
        <taxon>Chromadorea</taxon>
        <taxon>Rhabditida</taxon>
        <taxon>Tylenchina</taxon>
        <taxon>Panagrolaimomorpha</taxon>
        <taxon>Panagrolaimoidea</taxon>
        <taxon>Panagrolaimidae</taxon>
        <taxon>Panagrolaimus</taxon>
    </lineage>
</organism>
<dbReference type="Proteomes" id="UP000887579">
    <property type="component" value="Unplaced"/>
</dbReference>
<evidence type="ECO:0000313" key="2">
    <source>
        <dbReference type="WBParaSite" id="ES5_v2.g24617.t1"/>
    </source>
</evidence>
<dbReference type="WBParaSite" id="ES5_v2.g24617.t1">
    <property type="protein sequence ID" value="ES5_v2.g24617.t1"/>
    <property type="gene ID" value="ES5_v2.g24617"/>
</dbReference>
<name>A0AC34G4L2_9BILA</name>
<accession>A0AC34G4L2</accession>
<evidence type="ECO:0000313" key="1">
    <source>
        <dbReference type="Proteomes" id="UP000887579"/>
    </source>
</evidence>